<dbReference type="PANTHER" id="PTHR33102">
    <property type="entry name" value="DVL19-RELATED-RELATED"/>
    <property type="match status" value="1"/>
</dbReference>
<protein>
    <submittedName>
        <fullName evidence="9">(rape) hypothetical protein</fullName>
    </submittedName>
    <submittedName>
        <fullName evidence="10">BnaA09g35170D protein</fullName>
    </submittedName>
</protein>
<feature type="region of interest" description="Disordered" evidence="8">
    <location>
        <begin position="20"/>
        <end position="43"/>
    </location>
</feature>
<dbReference type="AlphaFoldDB" id="A0A078HNV2"/>
<proteinExistence type="inferred from homology"/>
<dbReference type="EMBL" id="LK032466">
    <property type="protein sequence ID" value="CDY40235.1"/>
    <property type="molecule type" value="Genomic_DNA"/>
</dbReference>
<dbReference type="InterPro" id="IPR012552">
    <property type="entry name" value="DVL"/>
</dbReference>
<organism evidence="10 11">
    <name type="scientific">Brassica napus</name>
    <name type="common">Rape</name>
    <dbReference type="NCBI Taxonomy" id="3708"/>
    <lineage>
        <taxon>Eukaryota</taxon>
        <taxon>Viridiplantae</taxon>
        <taxon>Streptophyta</taxon>
        <taxon>Embryophyta</taxon>
        <taxon>Tracheophyta</taxon>
        <taxon>Spermatophyta</taxon>
        <taxon>Magnoliopsida</taxon>
        <taxon>eudicotyledons</taxon>
        <taxon>Gunneridae</taxon>
        <taxon>Pentapetalae</taxon>
        <taxon>rosids</taxon>
        <taxon>malvids</taxon>
        <taxon>Brassicales</taxon>
        <taxon>Brassicaceae</taxon>
        <taxon>Brassiceae</taxon>
        <taxon>Brassica</taxon>
    </lineage>
</organism>
<evidence type="ECO:0000256" key="8">
    <source>
        <dbReference type="SAM" id="MobiDB-lite"/>
    </source>
</evidence>
<comment type="subcellular location">
    <subcellularLocation>
        <location evidence="1">Cell membrane</location>
        <topology evidence="1">Single-pass membrane protein</topology>
    </subcellularLocation>
</comment>
<dbReference type="STRING" id="3708.A0A078HNV2"/>
<keyword evidence="3" id="KW-1003">Cell membrane</keyword>
<keyword evidence="6" id="KW-0472">Membrane</keyword>
<keyword evidence="4" id="KW-0812">Transmembrane</keyword>
<dbReference type="OMA" id="QPTTRIF"/>
<accession>A0A078HNV2</accession>
<evidence type="ECO:0000256" key="7">
    <source>
        <dbReference type="ARBA" id="ARBA00024340"/>
    </source>
</evidence>
<evidence type="ECO:0000256" key="3">
    <source>
        <dbReference type="ARBA" id="ARBA00022475"/>
    </source>
</evidence>
<dbReference type="GO" id="GO:0008285">
    <property type="term" value="P:negative regulation of cell population proliferation"/>
    <property type="evidence" value="ECO:0007669"/>
    <property type="project" value="InterPro"/>
</dbReference>
<evidence type="ECO:0000256" key="1">
    <source>
        <dbReference type="ARBA" id="ARBA00004162"/>
    </source>
</evidence>
<dbReference type="EMBL" id="HG994363">
    <property type="protein sequence ID" value="CAF2047761.1"/>
    <property type="molecule type" value="Genomic_DNA"/>
</dbReference>
<dbReference type="PaxDb" id="3708-A0A078HNV2"/>
<evidence type="ECO:0000256" key="5">
    <source>
        <dbReference type="ARBA" id="ARBA00022989"/>
    </source>
</evidence>
<comment type="similarity">
    <text evidence="7">Belongs to the DVL/RTFL small polypeptides family.</text>
</comment>
<dbReference type="Pfam" id="PF08137">
    <property type="entry name" value="DVL"/>
    <property type="match status" value="1"/>
</dbReference>
<dbReference type="Gramene" id="CDY40235">
    <property type="protein sequence ID" value="CDY40235"/>
    <property type="gene ID" value="GSBRNA2T00069386001"/>
</dbReference>
<evidence type="ECO:0000256" key="4">
    <source>
        <dbReference type="ARBA" id="ARBA00022692"/>
    </source>
</evidence>
<dbReference type="GO" id="GO:0005886">
    <property type="term" value="C:plasma membrane"/>
    <property type="evidence" value="ECO:0007669"/>
    <property type="project" value="UniProtKB-SubCell"/>
</dbReference>
<sequence>MTRSSANSPRFQLNERWKPSSTKEIFGDDGGPSRVTSSLRQKKQRKHGFTRKCGRLVREQRARFYIIGRCVIMLLCWTDNSNSHCHDF</sequence>
<keyword evidence="11" id="KW-1185">Reference proteome</keyword>
<name>A0A078HNV2_BRANA</name>
<evidence type="ECO:0000256" key="2">
    <source>
        <dbReference type="ARBA" id="ARBA00022473"/>
    </source>
</evidence>
<evidence type="ECO:0000313" key="11">
    <source>
        <dbReference type="Proteomes" id="UP000028999"/>
    </source>
</evidence>
<evidence type="ECO:0000313" key="9">
    <source>
        <dbReference type="EMBL" id="CAF2047761.1"/>
    </source>
</evidence>
<reference evidence="10" key="2">
    <citation type="submission" date="2014-06" db="EMBL/GenBank/DDBJ databases">
        <authorList>
            <person name="Genoscope - CEA"/>
        </authorList>
    </citation>
    <scope>NUCLEOTIDE SEQUENCE</scope>
</reference>
<reference evidence="10 11" key="1">
    <citation type="journal article" date="2014" name="Science">
        <title>Plant genetics. Early allopolyploid evolution in the post-Neolithic Brassica napus oilseed genome.</title>
        <authorList>
            <person name="Chalhoub B."/>
            <person name="Denoeud F."/>
            <person name="Liu S."/>
            <person name="Parkin I.A."/>
            <person name="Tang H."/>
            <person name="Wang X."/>
            <person name="Chiquet J."/>
            <person name="Belcram H."/>
            <person name="Tong C."/>
            <person name="Samans B."/>
            <person name="Correa M."/>
            <person name="Da Silva C."/>
            <person name="Just J."/>
            <person name="Falentin C."/>
            <person name="Koh C.S."/>
            <person name="Le Clainche I."/>
            <person name="Bernard M."/>
            <person name="Bento P."/>
            <person name="Noel B."/>
            <person name="Labadie K."/>
            <person name="Alberti A."/>
            <person name="Charles M."/>
            <person name="Arnaud D."/>
            <person name="Guo H."/>
            <person name="Daviaud C."/>
            <person name="Alamery S."/>
            <person name="Jabbari K."/>
            <person name="Zhao M."/>
            <person name="Edger P.P."/>
            <person name="Chelaifa H."/>
            <person name="Tack D."/>
            <person name="Lassalle G."/>
            <person name="Mestiri I."/>
            <person name="Schnel N."/>
            <person name="Le Paslier M.C."/>
            <person name="Fan G."/>
            <person name="Renault V."/>
            <person name="Bayer P.E."/>
            <person name="Golicz A.A."/>
            <person name="Manoli S."/>
            <person name="Lee T.H."/>
            <person name="Thi V.H."/>
            <person name="Chalabi S."/>
            <person name="Hu Q."/>
            <person name="Fan C."/>
            <person name="Tollenaere R."/>
            <person name="Lu Y."/>
            <person name="Battail C."/>
            <person name="Shen J."/>
            <person name="Sidebottom C.H."/>
            <person name="Wang X."/>
            <person name="Canaguier A."/>
            <person name="Chauveau A."/>
            <person name="Berard A."/>
            <person name="Deniot G."/>
            <person name="Guan M."/>
            <person name="Liu Z."/>
            <person name="Sun F."/>
            <person name="Lim Y.P."/>
            <person name="Lyons E."/>
            <person name="Town C.D."/>
            <person name="Bancroft I."/>
            <person name="Wang X."/>
            <person name="Meng J."/>
            <person name="Ma J."/>
            <person name="Pires J.C."/>
            <person name="King G.J."/>
            <person name="Brunel D."/>
            <person name="Delourme R."/>
            <person name="Renard M."/>
            <person name="Aury J.M."/>
            <person name="Adams K.L."/>
            <person name="Batley J."/>
            <person name="Snowdon R.J."/>
            <person name="Tost J."/>
            <person name="Edwards D."/>
            <person name="Zhou Y."/>
            <person name="Hua W."/>
            <person name="Sharpe A.G."/>
            <person name="Paterson A.H."/>
            <person name="Guan C."/>
            <person name="Wincker P."/>
        </authorList>
    </citation>
    <scope>NUCLEOTIDE SEQUENCE [LARGE SCALE GENOMIC DNA]</scope>
    <source>
        <strain evidence="11">cv. Darmor-bzh</strain>
    </source>
</reference>
<keyword evidence="5" id="KW-1133">Transmembrane helix</keyword>
<dbReference type="GO" id="GO:0048367">
    <property type="term" value="P:shoot system development"/>
    <property type="evidence" value="ECO:0007669"/>
    <property type="project" value="UniProtKB-ARBA"/>
</dbReference>
<evidence type="ECO:0000256" key="6">
    <source>
        <dbReference type="ARBA" id="ARBA00023136"/>
    </source>
</evidence>
<keyword evidence="2" id="KW-0217">Developmental protein</keyword>
<dbReference type="Proteomes" id="UP000028999">
    <property type="component" value="Unassembled WGS sequence"/>
</dbReference>
<reference evidence="9" key="3">
    <citation type="submission" date="2021-01" db="EMBL/GenBank/DDBJ databases">
        <authorList>
            <consortium name="Genoscope - CEA"/>
            <person name="William W."/>
        </authorList>
    </citation>
    <scope>NUCLEOTIDE SEQUENCE</scope>
</reference>
<evidence type="ECO:0000313" key="10">
    <source>
        <dbReference type="EMBL" id="CDY40235.1"/>
    </source>
</evidence>
<dbReference type="InterPro" id="IPR051525">
    <property type="entry name" value="DVL_RTFL_regulatory"/>
</dbReference>
<dbReference type="Proteomes" id="UP001295469">
    <property type="component" value="Chromosome A09"/>
</dbReference>
<gene>
    <name evidence="10" type="primary">BnaA09g35170D</name>
    <name evidence="9" type="ORF">DARMORV10_A09P48520.1</name>
    <name evidence="10" type="ORF">GSBRNA2T00069386001</name>
</gene>